<sequence length="171" mass="18556">MNLLNMLRRALMRGLKEGPVQEVAVQVFDSTGRENAERWQDYGFAGNPGDGQGLVIEVGGHTVVMRLDRIDSRPQLKVGEVAVWHKDGHKILLTDGGKIRVECTTYEVECDNYKVAAKAGIELATPKVTASEAIESKAASITESATIAGRDFIDHGHKEIQRGNDNSGGVV</sequence>
<accession>A0AAP9XZQ6</accession>
<dbReference type="EMBL" id="CP099583">
    <property type="protein sequence ID" value="USS42831.1"/>
    <property type="molecule type" value="Genomic_DNA"/>
</dbReference>
<keyword evidence="5" id="KW-1185">Reference proteome</keyword>
<gene>
    <name evidence="2" type="ORF">I6H06_05235</name>
    <name evidence="3" type="ORF">NFI99_11675</name>
</gene>
<organism evidence="2 4">
    <name type="scientific">Burkholderia glumae</name>
    <name type="common">Pseudomonas glumae</name>
    <dbReference type="NCBI Taxonomy" id="337"/>
    <lineage>
        <taxon>Bacteria</taxon>
        <taxon>Pseudomonadati</taxon>
        <taxon>Pseudomonadota</taxon>
        <taxon>Betaproteobacteria</taxon>
        <taxon>Burkholderiales</taxon>
        <taxon>Burkholderiaceae</taxon>
        <taxon>Burkholderia</taxon>
    </lineage>
</organism>
<dbReference type="Proteomes" id="UP001056386">
    <property type="component" value="Chromosome 2"/>
</dbReference>
<evidence type="ECO:0000259" key="1">
    <source>
        <dbReference type="Pfam" id="PF06890"/>
    </source>
</evidence>
<feature type="domain" description="Bacteriophage Mu Gp45 N-terminal" evidence="1">
    <location>
        <begin position="17"/>
        <end position="62"/>
    </location>
</feature>
<dbReference type="Proteomes" id="UP000594892">
    <property type="component" value="Chromosome 1"/>
</dbReference>
<reference evidence="3" key="2">
    <citation type="submission" date="2022-06" db="EMBL/GenBank/DDBJ databases">
        <title>Draft genome sequence of Burkholderia glumae strain GR20004 isolated from rice panicle showing bacterial panicle blight.</title>
        <authorList>
            <person name="Choi S.Y."/>
            <person name="Lee Y.H."/>
        </authorList>
    </citation>
    <scope>NUCLEOTIDE SEQUENCE</scope>
    <source>
        <strain evidence="3">GR20004</strain>
    </source>
</reference>
<evidence type="ECO:0000313" key="3">
    <source>
        <dbReference type="EMBL" id="USS42831.1"/>
    </source>
</evidence>
<evidence type="ECO:0000313" key="2">
    <source>
        <dbReference type="EMBL" id="QPQ91124.1"/>
    </source>
</evidence>
<evidence type="ECO:0000313" key="5">
    <source>
        <dbReference type="Proteomes" id="UP001056386"/>
    </source>
</evidence>
<dbReference type="GeneID" id="45693794"/>
<reference evidence="2 4" key="1">
    <citation type="submission" date="2020-12" db="EMBL/GenBank/DDBJ databases">
        <title>FDA dAtabase for Regulatory Grade micrObial Sequences (FDA-ARGOS): Supporting development and validation of Infectious Disease Dx tests.</title>
        <authorList>
            <person name="Minogue T."/>
            <person name="Wolcott M."/>
            <person name="Wasieloski L."/>
            <person name="Aguilar W."/>
            <person name="Moore D."/>
            <person name="Jaissle J."/>
            <person name="Tallon L."/>
            <person name="Sadzewicz L."/>
            <person name="Zhao X."/>
            <person name="Boylan J."/>
            <person name="Ott S."/>
            <person name="Bowen H."/>
            <person name="Vavikolanu K."/>
            <person name="Mehta A."/>
            <person name="Aluvathingal J."/>
            <person name="Nadendla S."/>
            <person name="Yan Y."/>
            <person name="Sichtig H."/>
        </authorList>
    </citation>
    <scope>NUCLEOTIDE SEQUENCE [LARGE SCALE GENOMIC DNA]</scope>
    <source>
        <strain evidence="2 4">FDAARGOS_949</strain>
    </source>
</reference>
<proteinExistence type="predicted"/>
<dbReference type="Pfam" id="PF06890">
    <property type="entry name" value="Phage_Mu_Gp45"/>
    <property type="match status" value="1"/>
</dbReference>
<evidence type="ECO:0000313" key="4">
    <source>
        <dbReference type="Proteomes" id="UP000594892"/>
    </source>
</evidence>
<dbReference type="RefSeq" id="WP_015878169.1">
    <property type="nucleotide sequence ID" value="NZ_CP021075.1"/>
</dbReference>
<protein>
    <submittedName>
        <fullName evidence="2">Phage baseplate assembly protein</fullName>
    </submittedName>
</protein>
<name>A0AAP9XZQ6_BURGL</name>
<dbReference type="InterPro" id="IPR053861">
    <property type="entry name" value="Phage_Mu_Gp45_N"/>
</dbReference>
<dbReference type="EMBL" id="CP065600">
    <property type="protein sequence ID" value="QPQ91124.1"/>
    <property type="molecule type" value="Genomic_DNA"/>
</dbReference>
<dbReference type="AlphaFoldDB" id="A0AAP9XZQ6"/>